<accession>A0ABU7XNV8</accession>
<reference evidence="2 3" key="1">
    <citation type="submission" date="2022-09" db="EMBL/GenBank/DDBJ databases">
        <title>Genome sequencing of Flavivirga sp. MEBiC05379.</title>
        <authorList>
            <person name="Oh H.-M."/>
            <person name="Kwon K.K."/>
            <person name="Park M.J."/>
            <person name="Yang S.-H."/>
        </authorList>
    </citation>
    <scope>NUCLEOTIDE SEQUENCE [LARGE SCALE GENOMIC DNA]</scope>
    <source>
        <strain evidence="2 3">MEBiC05379</strain>
    </source>
</reference>
<dbReference type="EMBL" id="JAODOP010000001">
    <property type="protein sequence ID" value="MEF3832169.1"/>
    <property type="molecule type" value="Genomic_DNA"/>
</dbReference>
<evidence type="ECO:0000313" key="3">
    <source>
        <dbReference type="Proteomes" id="UP001337305"/>
    </source>
</evidence>
<comment type="caution">
    <text evidence="2">The sequence shown here is derived from an EMBL/GenBank/DDBJ whole genome shotgun (WGS) entry which is preliminary data.</text>
</comment>
<sequence>MYKKIVVVLVIALSFSFASFSPVEYNTSKGIETFHVENSDFGITLRYYNKDSNDHEFKVKTCGSTTKIKFEKSRTSSVTIQTGCSDAIIYDNCKEIKVKKGDKITIKNGCITID</sequence>
<keyword evidence="1" id="KW-0732">Signal</keyword>
<feature type="chain" id="PRO_5047377586" evidence="1">
    <location>
        <begin position="21"/>
        <end position="114"/>
    </location>
</feature>
<name>A0ABU7XNV8_9FLAO</name>
<evidence type="ECO:0000256" key="1">
    <source>
        <dbReference type="SAM" id="SignalP"/>
    </source>
</evidence>
<evidence type="ECO:0000313" key="2">
    <source>
        <dbReference type="EMBL" id="MEF3832169.1"/>
    </source>
</evidence>
<proteinExistence type="predicted"/>
<protein>
    <submittedName>
        <fullName evidence="2">Uncharacterized protein</fullName>
    </submittedName>
</protein>
<dbReference type="Proteomes" id="UP001337305">
    <property type="component" value="Unassembled WGS sequence"/>
</dbReference>
<organism evidence="2 3">
    <name type="scientific">Flavivirga spongiicola</name>
    <dbReference type="NCBI Taxonomy" id="421621"/>
    <lineage>
        <taxon>Bacteria</taxon>
        <taxon>Pseudomonadati</taxon>
        <taxon>Bacteroidota</taxon>
        <taxon>Flavobacteriia</taxon>
        <taxon>Flavobacteriales</taxon>
        <taxon>Flavobacteriaceae</taxon>
        <taxon>Flavivirga</taxon>
    </lineage>
</organism>
<dbReference type="RefSeq" id="WP_303309153.1">
    <property type="nucleotide sequence ID" value="NZ_JAODOP010000001.1"/>
</dbReference>
<gene>
    <name evidence="2" type="ORF">N1F79_03405</name>
</gene>
<keyword evidence="3" id="KW-1185">Reference proteome</keyword>
<feature type="signal peptide" evidence="1">
    <location>
        <begin position="1"/>
        <end position="20"/>
    </location>
</feature>